<proteinExistence type="predicted"/>
<reference evidence="3" key="1">
    <citation type="submission" date="2021-02" db="EMBL/GenBank/DDBJ databases">
        <authorList>
            <person name="Nowell W R."/>
        </authorList>
    </citation>
    <scope>NUCLEOTIDE SEQUENCE</scope>
</reference>
<organism evidence="3 6">
    <name type="scientific">Didymodactylos carnosus</name>
    <dbReference type="NCBI Taxonomy" id="1234261"/>
    <lineage>
        <taxon>Eukaryota</taxon>
        <taxon>Metazoa</taxon>
        <taxon>Spiralia</taxon>
        <taxon>Gnathifera</taxon>
        <taxon>Rotifera</taxon>
        <taxon>Eurotatoria</taxon>
        <taxon>Bdelloidea</taxon>
        <taxon>Philodinida</taxon>
        <taxon>Philodinidae</taxon>
        <taxon>Didymodactylos</taxon>
    </lineage>
</organism>
<keyword evidence="6" id="KW-1185">Reference proteome</keyword>
<evidence type="ECO:0000313" key="5">
    <source>
        <dbReference type="EMBL" id="CAF4338357.1"/>
    </source>
</evidence>
<dbReference type="InterPro" id="IPR057951">
    <property type="entry name" value="CPSF6/7_RSLD_N"/>
</dbReference>
<dbReference type="EMBL" id="CAJOBA010006624">
    <property type="protein sequence ID" value="CAF3778015.1"/>
    <property type="molecule type" value="Genomic_DNA"/>
</dbReference>
<name>A0A815R3C7_9BILA</name>
<evidence type="ECO:0000313" key="4">
    <source>
        <dbReference type="EMBL" id="CAF3778015.1"/>
    </source>
</evidence>
<feature type="domain" description="CPSF6/7 RSLD" evidence="1">
    <location>
        <begin position="166"/>
        <end position="255"/>
    </location>
</feature>
<dbReference type="EMBL" id="CAJNOK010006616">
    <property type="protein sequence ID" value="CAF1009133.1"/>
    <property type="molecule type" value="Genomic_DNA"/>
</dbReference>
<protein>
    <recommendedName>
        <fullName evidence="1">CPSF6/7 RSLD domain-containing protein</fullName>
    </recommendedName>
</protein>
<evidence type="ECO:0000259" key="1">
    <source>
        <dbReference type="Pfam" id="PF25524"/>
    </source>
</evidence>
<evidence type="ECO:0000313" key="3">
    <source>
        <dbReference type="EMBL" id="CAF1470514.1"/>
    </source>
</evidence>
<evidence type="ECO:0000313" key="2">
    <source>
        <dbReference type="EMBL" id="CAF1009133.1"/>
    </source>
</evidence>
<sequence>MSAIPQSTTCHTYELGSDHQVSVLTQIAEIGSGTFTYIDELNAVGDSFSHTLGSLFSCIAQNIEAKIELENPYQIVKVHSIFPSSPVPSSCVTIKIHDLNEEEKRNLVFEIHVATVNETDAEKSQIGTASVNYIDPLSQKILFTQSIPLRLIRSKVINDEKLLEVNYDLDVQRNRIIAANGMKEATAHAENHDMDQAKAILQAVIDKISASISLNDTLCQGLINDLNKGIEKFEHDKQQFTAYMYNMEIQYRTERGTYMAPMFTNANMYITSSN</sequence>
<comment type="caution">
    <text evidence="3">The sequence shown here is derived from an EMBL/GenBank/DDBJ whole genome shotgun (WGS) entry which is preliminary data.</text>
</comment>
<dbReference type="Proteomes" id="UP000682733">
    <property type="component" value="Unassembled WGS sequence"/>
</dbReference>
<dbReference type="EMBL" id="CAJNOQ010020525">
    <property type="protein sequence ID" value="CAF1470514.1"/>
    <property type="molecule type" value="Genomic_DNA"/>
</dbReference>
<dbReference type="EMBL" id="CAJOBC010085994">
    <property type="protein sequence ID" value="CAF4338357.1"/>
    <property type="molecule type" value="Genomic_DNA"/>
</dbReference>
<dbReference type="AlphaFoldDB" id="A0A815R3C7"/>
<dbReference type="Pfam" id="PF25524">
    <property type="entry name" value="RSLD_CPSF6"/>
    <property type="match status" value="1"/>
</dbReference>
<dbReference type="Proteomes" id="UP000677228">
    <property type="component" value="Unassembled WGS sequence"/>
</dbReference>
<evidence type="ECO:0000313" key="6">
    <source>
        <dbReference type="Proteomes" id="UP000663829"/>
    </source>
</evidence>
<gene>
    <name evidence="3" type="ORF">GPM918_LOCUS35443</name>
    <name evidence="2" type="ORF">OVA965_LOCUS14952</name>
    <name evidence="5" type="ORF">SRO942_LOCUS36161</name>
    <name evidence="4" type="ORF">TMI583_LOCUS14956</name>
</gene>
<dbReference type="Proteomes" id="UP000681722">
    <property type="component" value="Unassembled WGS sequence"/>
</dbReference>
<dbReference type="OrthoDB" id="299997at2759"/>
<dbReference type="Proteomes" id="UP000663829">
    <property type="component" value="Unassembled WGS sequence"/>
</dbReference>
<accession>A0A815R3C7</accession>